<evidence type="ECO:0000256" key="3">
    <source>
        <dbReference type="ARBA" id="ARBA00004887"/>
    </source>
</evidence>
<evidence type="ECO:0000256" key="8">
    <source>
        <dbReference type="ARBA" id="ARBA00022737"/>
    </source>
</evidence>
<dbReference type="InterPro" id="IPR023366">
    <property type="entry name" value="ATP_synth_asu-like_sf"/>
</dbReference>
<evidence type="ECO:0000259" key="11">
    <source>
        <dbReference type="PROSITE" id="PS51177"/>
    </source>
</evidence>
<protein>
    <recommendedName>
        <fullName evidence="5 9">Riboflavin synthase</fullName>
        <ecNumber evidence="4 9">2.5.1.9</ecNumber>
    </recommendedName>
</protein>
<dbReference type="Pfam" id="PF00677">
    <property type="entry name" value="Lum_binding"/>
    <property type="match status" value="2"/>
</dbReference>
<accession>A0ABN5H084</accession>
<proteinExistence type="predicted"/>
<evidence type="ECO:0000313" key="12">
    <source>
        <dbReference type="EMBL" id="AUW92853.1"/>
    </source>
</evidence>
<comment type="function">
    <text evidence="2">Catalyzes the dismutation of two molecules of 6,7-dimethyl-8-ribityllumazine, resulting in the formation of riboflavin and 5-amino-6-(D-ribitylamino)uracil.</text>
</comment>
<dbReference type="Gene3D" id="2.40.30.20">
    <property type="match status" value="2"/>
</dbReference>
<keyword evidence="7" id="KW-0808">Transferase</keyword>
<keyword evidence="8" id="KW-0677">Repeat</keyword>
<comment type="pathway">
    <text evidence="3">Cofactor biosynthesis; riboflavin biosynthesis; riboflavin from 2-hydroxy-3-oxobutyl phosphate and 5-amino-6-(D-ribitylamino)uracil: step 2/2.</text>
</comment>
<evidence type="ECO:0000256" key="6">
    <source>
        <dbReference type="ARBA" id="ARBA00022619"/>
    </source>
</evidence>
<evidence type="ECO:0000256" key="4">
    <source>
        <dbReference type="ARBA" id="ARBA00012827"/>
    </source>
</evidence>
<comment type="catalytic activity">
    <reaction evidence="1">
        <text>2 6,7-dimethyl-8-(1-D-ribityl)lumazine + H(+) = 5-amino-6-(D-ribitylamino)uracil + riboflavin</text>
        <dbReference type="Rhea" id="RHEA:20772"/>
        <dbReference type="ChEBI" id="CHEBI:15378"/>
        <dbReference type="ChEBI" id="CHEBI:15934"/>
        <dbReference type="ChEBI" id="CHEBI:57986"/>
        <dbReference type="ChEBI" id="CHEBI:58201"/>
        <dbReference type="EC" id="2.5.1.9"/>
    </reaction>
</comment>
<dbReference type="SUPFAM" id="SSF63380">
    <property type="entry name" value="Riboflavin synthase domain-like"/>
    <property type="match status" value="2"/>
</dbReference>
<dbReference type="InterPro" id="IPR017938">
    <property type="entry name" value="Riboflavin_synthase-like_b-brl"/>
</dbReference>
<dbReference type="PANTHER" id="PTHR21098">
    <property type="entry name" value="RIBOFLAVIN SYNTHASE ALPHA CHAIN"/>
    <property type="match status" value="1"/>
</dbReference>
<feature type="repeat" description="Lumazine-binding" evidence="10">
    <location>
        <begin position="1"/>
        <end position="97"/>
    </location>
</feature>
<evidence type="ECO:0000256" key="1">
    <source>
        <dbReference type="ARBA" id="ARBA00000968"/>
    </source>
</evidence>
<name>A0ABN5H084_9FIRM</name>
<dbReference type="CDD" id="cd00402">
    <property type="entry name" value="Riboflavin_synthase_like"/>
    <property type="match status" value="1"/>
</dbReference>
<dbReference type="InterPro" id="IPR026017">
    <property type="entry name" value="Lumazine-bd_dom"/>
</dbReference>
<reference evidence="12 13" key="1">
    <citation type="journal article" date="2019" name="Sci. Rep.">
        <title>Sulfobacillus thermotolerans: new insights into resistance and metabolic capacities of acidophilic chemolithotrophs.</title>
        <authorList>
            <person name="Panyushkina A.E."/>
            <person name="Babenko V.V."/>
            <person name="Nikitina A.S."/>
            <person name="Selezneva O.V."/>
            <person name="Tsaplina I.A."/>
            <person name="Letarova M.A."/>
            <person name="Kostryukova E.S."/>
            <person name="Letarov A.V."/>
        </authorList>
    </citation>
    <scope>NUCLEOTIDE SEQUENCE [LARGE SCALE GENOMIC DNA]</scope>
    <source>
        <strain evidence="12 13">Kr1</strain>
    </source>
</reference>
<evidence type="ECO:0000256" key="5">
    <source>
        <dbReference type="ARBA" id="ARBA00013950"/>
    </source>
</evidence>
<feature type="repeat" description="Lumazine-binding" evidence="10">
    <location>
        <begin position="98"/>
        <end position="194"/>
    </location>
</feature>
<dbReference type="NCBIfam" id="TIGR00187">
    <property type="entry name" value="ribE"/>
    <property type="match status" value="1"/>
</dbReference>
<dbReference type="PIRSF" id="PIRSF000498">
    <property type="entry name" value="Riboflavin_syn_A"/>
    <property type="match status" value="1"/>
</dbReference>
<dbReference type="EC" id="2.5.1.9" evidence="4 9"/>
<dbReference type="EMBL" id="CP019454">
    <property type="protein sequence ID" value="AUW92853.1"/>
    <property type="molecule type" value="Genomic_DNA"/>
</dbReference>
<evidence type="ECO:0000256" key="2">
    <source>
        <dbReference type="ARBA" id="ARBA00002803"/>
    </source>
</evidence>
<dbReference type="PROSITE" id="PS51177">
    <property type="entry name" value="LUMAZINE_BIND"/>
    <property type="match status" value="2"/>
</dbReference>
<feature type="domain" description="Lumazine-binding" evidence="11">
    <location>
        <begin position="1"/>
        <end position="97"/>
    </location>
</feature>
<organism evidence="12 13">
    <name type="scientific">Sulfobacillus thermotolerans</name>
    <dbReference type="NCBI Taxonomy" id="338644"/>
    <lineage>
        <taxon>Bacteria</taxon>
        <taxon>Bacillati</taxon>
        <taxon>Bacillota</taxon>
        <taxon>Clostridia</taxon>
        <taxon>Eubacteriales</taxon>
        <taxon>Clostridiales Family XVII. Incertae Sedis</taxon>
        <taxon>Sulfobacillus</taxon>
    </lineage>
</organism>
<evidence type="ECO:0000313" key="13">
    <source>
        <dbReference type="Proteomes" id="UP000325292"/>
    </source>
</evidence>
<sequence length="207" mass="22156">MFSGLVEAVGQLTATDSSKDAHARTLTINAPFAHQLALGESVSVNGVCLTVTATTPDHFQVECTPTTLAITTLGSLSVPSLVNLERSVTPTTRLGGHWVQGHIDTQGTVVSVVSEGEAHHVTFAYPQEFQRLIVPFGSITIDGVSLTVVHAEPGQFQVTLIPFTQSHTTLGSLSVGQFVNLEFDVLGKYVQQLLTPYVDNEKRSSIQ</sequence>
<evidence type="ECO:0000256" key="9">
    <source>
        <dbReference type="NCBIfam" id="TIGR00187"/>
    </source>
</evidence>
<evidence type="ECO:0000256" key="7">
    <source>
        <dbReference type="ARBA" id="ARBA00022679"/>
    </source>
</evidence>
<dbReference type="Proteomes" id="UP000325292">
    <property type="component" value="Chromosome"/>
</dbReference>
<evidence type="ECO:0000256" key="10">
    <source>
        <dbReference type="PROSITE-ProRule" id="PRU00524"/>
    </source>
</evidence>
<dbReference type="NCBIfam" id="NF006767">
    <property type="entry name" value="PRK09289.1"/>
    <property type="match status" value="1"/>
</dbReference>
<dbReference type="InterPro" id="IPR001783">
    <property type="entry name" value="Lumazine-bd"/>
</dbReference>
<feature type="domain" description="Lumazine-binding" evidence="11">
    <location>
        <begin position="98"/>
        <end position="194"/>
    </location>
</feature>
<dbReference type="PANTHER" id="PTHR21098:SF12">
    <property type="entry name" value="RIBOFLAVIN SYNTHASE"/>
    <property type="match status" value="1"/>
</dbReference>
<gene>
    <name evidence="12" type="ORF">BXT84_01865</name>
</gene>
<keyword evidence="6" id="KW-0686">Riboflavin biosynthesis</keyword>
<keyword evidence="13" id="KW-1185">Reference proteome</keyword>